<dbReference type="Pfam" id="PF13837">
    <property type="entry name" value="Myb_DNA-bind_4"/>
    <property type="match status" value="1"/>
</dbReference>
<dbReference type="SUPFAM" id="SSF54001">
    <property type="entry name" value="Cysteine proteinases"/>
    <property type="match status" value="1"/>
</dbReference>
<feature type="domain" description="DUF8039" evidence="4">
    <location>
        <begin position="640"/>
        <end position="719"/>
    </location>
</feature>
<feature type="region of interest" description="Disordered" evidence="2">
    <location>
        <begin position="145"/>
        <end position="166"/>
    </location>
</feature>
<sequence length="972" mass="110803">MKPLPRTRPSPSTGADSGWSEEATFTLIDAWGKLYKTLNPRNLRQYHWKEVAKAVNDNHAFVRKARRTYDQCKSRINALKKRYATEKARVSDSGDYDYAWPFFEKFNSVIGDVLPVKKPSLSPPVVTPVRASAWALAPVGRRSWTQSQSSLKRPAPEITSPSGSLGESRFNRNLAAFAAAAAAAAEEEIDDSNSDNSDSDYLELSNESEKRKRGRNDTEFGHREVASATDEFSEIHERVDASKQRKNVALEKQKMHFSKDSQRMQLHKTNHSKHMDDLLAHSRSGLDTLSTNRKRKRGPTQMKKLALIDGQRIPIEFNQLTGKPSGENKTKFKSYVGFLSRSKISILINEWDSVDEDVKDDIWTSILEIWDVPNSGFLRKKLMSYVGERWRNFKTILTSKYVHGEHSDKSPLEVYSFLTEEIWEEFVQMRLDPSFQEKRKKAQISSFLNKHPHRLSRGGYELLEEKIMQEKLKQKDESLGDSVAAPPSPPARHEQWKKARQNASGDYLTEDTRIIAEKIDSLVEKASQGDFVPQGRKDILAEAIGRPEHSGGVRGVGRGVGIRQYFGPHSREASTPPVFSSEQIETIKVELTQQIREQLMQDLSSMGFSKNLPACSPNNIVPASPKGSHSIEPPIPEEDEIPKECELYVDNLIHAVAFGSVYKLGPTIHNQMLEKDMVRVVVNEVLDANAQVPMPTDEVETVGHALNNFIQWPKRLVQIISDKDADGSGEEDVSAKKVDPQLDSVQQLVLKAMCMSESIKLELEHERMKFLWLSQRDIMELCMGKQELSITVLRLWLTYLNRLSINEGKSDLHGFIDPCFIQSPHDPTKAEAYIQNKLYNDKKECYLAPYHNNRHWQLLIVCPKKNHVVFLCSLERKPDKNIIHTIDTALDGYRKLQGVQKKKPIWNVPVCQRQPGTYESGYYIMIHMLNIVSGGIIDPWKKKVFGNSEPFHEDELINVRQRFASFILEYIL</sequence>
<evidence type="ECO:0000313" key="6">
    <source>
        <dbReference type="Proteomes" id="UP001157006"/>
    </source>
</evidence>
<feature type="coiled-coil region" evidence="1">
    <location>
        <begin position="62"/>
        <end position="89"/>
    </location>
</feature>
<organism evidence="5 6">
    <name type="scientific">Vicia faba</name>
    <name type="common">Broad bean</name>
    <name type="synonym">Faba vulgaris</name>
    <dbReference type="NCBI Taxonomy" id="3906"/>
    <lineage>
        <taxon>Eukaryota</taxon>
        <taxon>Viridiplantae</taxon>
        <taxon>Streptophyta</taxon>
        <taxon>Embryophyta</taxon>
        <taxon>Tracheophyta</taxon>
        <taxon>Spermatophyta</taxon>
        <taxon>Magnoliopsida</taxon>
        <taxon>eudicotyledons</taxon>
        <taxon>Gunneridae</taxon>
        <taxon>Pentapetalae</taxon>
        <taxon>rosids</taxon>
        <taxon>fabids</taxon>
        <taxon>Fabales</taxon>
        <taxon>Fabaceae</taxon>
        <taxon>Papilionoideae</taxon>
        <taxon>50 kb inversion clade</taxon>
        <taxon>NPAAA clade</taxon>
        <taxon>Hologalegina</taxon>
        <taxon>IRL clade</taxon>
        <taxon>Fabeae</taxon>
        <taxon>Vicia</taxon>
    </lineage>
</organism>
<proteinExistence type="predicted"/>
<evidence type="ECO:0000256" key="1">
    <source>
        <dbReference type="SAM" id="Coils"/>
    </source>
</evidence>
<reference evidence="5 6" key="1">
    <citation type="submission" date="2023-01" db="EMBL/GenBank/DDBJ databases">
        <authorList>
            <person name="Kreplak J."/>
        </authorList>
    </citation>
    <scope>NUCLEOTIDE SEQUENCE [LARGE SCALE GENOMIC DNA]</scope>
</reference>
<name>A0AAV0Z219_VICFA</name>
<dbReference type="InterPro" id="IPR058352">
    <property type="entry name" value="DUF8039"/>
</dbReference>
<feature type="region of interest" description="Disordered" evidence="2">
    <location>
        <begin position="187"/>
        <end position="246"/>
    </location>
</feature>
<gene>
    <name evidence="5" type="ORF">VFH_I043880</name>
</gene>
<dbReference type="PANTHER" id="PTHR33018">
    <property type="entry name" value="OS10G0338966 PROTEIN-RELATED"/>
    <property type="match status" value="1"/>
</dbReference>
<dbReference type="EMBL" id="OX451735">
    <property type="protein sequence ID" value="CAI8592520.1"/>
    <property type="molecule type" value="Genomic_DNA"/>
</dbReference>
<feature type="compositionally biased region" description="Basic and acidic residues" evidence="2">
    <location>
        <begin position="207"/>
        <end position="225"/>
    </location>
</feature>
<feature type="compositionally biased region" description="Acidic residues" evidence="2">
    <location>
        <begin position="187"/>
        <end position="201"/>
    </location>
</feature>
<evidence type="ECO:0000313" key="5">
    <source>
        <dbReference type="EMBL" id="CAI8592520.1"/>
    </source>
</evidence>
<keyword evidence="1" id="KW-0175">Coiled coil</keyword>
<feature type="compositionally biased region" description="Basic and acidic residues" evidence="2">
    <location>
        <begin position="233"/>
        <end position="246"/>
    </location>
</feature>
<evidence type="ECO:0000259" key="3">
    <source>
        <dbReference type="Pfam" id="PF13837"/>
    </source>
</evidence>
<accession>A0AAV0Z219</accession>
<dbReference type="InterPro" id="IPR044822">
    <property type="entry name" value="Myb_DNA-bind_4"/>
</dbReference>
<dbReference type="Proteomes" id="UP001157006">
    <property type="component" value="Chromosome 1S"/>
</dbReference>
<dbReference type="Pfam" id="PF26133">
    <property type="entry name" value="DUF8039"/>
    <property type="match status" value="1"/>
</dbReference>
<dbReference type="Gene3D" id="3.40.395.10">
    <property type="entry name" value="Adenoviral Proteinase, Chain A"/>
    <property type="match status" value="1"/>
</dbReference>
<feature type="domain" description="Myb/SANT-like DNA-binding" evidence="3">
    <location>
        <begin position="19"/>
        <end position="108"/>
    </location>
</feature>
<protein>
    <submittedName>
        <fullName evidence="5">Uncharacterized protein</fullName>
    </submittedName>
</protein>
<dbReference type="InterPro" id="IPR038765">
    <property type="entry name" value="Papain-like_cys_pep_sf"/>
</dbReference>
<keyword evidence="6" id="KW-1185">Reference proteome</keyword>
<dbReference type="PANTHER" id="PTHR33018:SF34">
    <property type="entry name" value="OS02G0472350 PROTEIN"/>
    <property type="match status" value="1"/>
</dbReference>
<dbReference type="Gene3D" id="1.10.10.60">
    <property type="entry name" value="Homeodomain-like"/>
    <property type="match status" value="1"/>
</dbReference>
<dbReference type="AlphaFoldDB" id="A0AAV0Z219"/>
<evidence type="ECO:0000256" key="2">
    <source>
        <dbReference type="SAM" id="MobiDB-lite"/>
    </source>
</evidence>
<feature type="region of interest" description="Disordered" evidence="2">
    <location>
        <begin position="474"/>
        <end position="504"/>
    </location>
</feature>
<evidence type="ECO:0000259" key="4">
    <source>
        <dbReference type="Pfam" id="PF26133"/>
    </source>
</evidence>